<feature type="region of interest" description="Disordered" evidence="2">
    <location>
        <begin position="760"/>
        <end position="812"/>
    </location>
</feature>
<proteinExistence type="predicted"/>
<feature type="compositionally biased region" description="Acidic residues" evidence="2">
    <location>
        <begin position="630"/>
        <end position="642"/>
    </location>
</feature>
<feature type="compositionally biased region" description="Basic residues" evidence="2">
    <location>
        <begin position="776"/>
        <end position="792"/>
    </location>
</feature>
<dbReference type="Proteomes" id="UP000660262">
    <property type="component" value="Unassembled WGS sequence"/>
</dbReference>
<organism evidence="3 4">
    <name type="scientific">Pycnococcus provasolii</name>
    <dbReference type="NCBI Taxonomy" id="41880"/>
    <lineage>
        <taxon>Eukaryota</taxon>
        <taxon>Viridiplantae</taxon>
        <taxon>Chlorophyta</taxon>
        <taxon>Pseudoscourfieldiophyceae</taxon>
        <taxon>Pseudoscourfieldiales</taxon>
        <taxon>Pycnococcaceae</taxon>
        <taxon>Pycnococcus</taxon>
    </lineage>
</organism>
<dbReference type="AlphaFoldDB" id="A0A830HCN5"/>
<comment type="caution">
    <text evidence="3">The sequence shown here is derived from an EMBL/GenBank/DDBJ whole genome shotgun (WGS) entry which is preliminary data.</text>
</comment>
<feature type="compositionally biased region" description="Low complexity" evidence="2">
    <location>
        <begin position="672"/>
        <end position="681"/>
    </location>
</feature>
<keyword evidence="1" id="KW-0175">Coiled coil</keyword>
<reference evidence="3" key="1">
    <citation type="submission" date="2020-10" db="EMBL/GenBank/DDBJ databases">
        <title>Unveiling of a novel bifunctional photoreceptor, Dualchrome1, isolated from a cosmopolitan green alga.</title>
        <authorList>
            <person name="Suzuki S."/>
            <person name="Kawachi M."/>
        </authorList>
    </citation>
    <scope>NUCLEOTIDE SEQUENCE</scope>
    <source>
        <strain evidence="3">NIES 2893</strain>
    </source>
</reference>
<evidence type="ECO:0000256" key="1">
    <source>
        <dbReference type="SAM" id="Coils"/>
    </source>
</evidence>
<evidence type="ECO:0000313" key="4">
    <source>
        <dbReference type="Proteomes" id="UP000660262"/>
    </source>
</evidence>
<feature type="compositionally biased region" description="Pro residues" evidence="2">
    <location>
        <begin position="540"/>
        <end position="549"/>
    </location>
</feature>
<accession>A0A830HCN5</accession>
<feature type="compositionally biased region" description="Basic residues" evidence="2">
    <location>
        <begin position="583"/>
        <end position="594"/>
    </location>
</feature>
<feature type="coiled-coil region" evidence="1">
    <location>
        <begin position="896"/>
        <end position="923"/>
    </location>
</feature>
<name>A0A830HCN5_9CHLO</name>
<evidence type="ECO:0000313" key="3">
    <source>
        <dbReference type="EMBL" id="GHP04785.1"/>
    </source>
</evidence>
<gene>
    <name evidence="3" type="ORF">PPROV_000353800</name>
</gene>
<sequence length="971" mass="106068">MASSSSSSQHESLLARSCSSLPSIDALVAQLVALHRAQEGDIDDNNNLEGGAAGAGYTLTAKKKVADNYCRWLRYAVTESSPGAIKSLLRLLPYPPEEEATQAAEDDEARKVVKLLLANKLMSILTDAFDAMVNTLPQSEKDLYLWRHEHRDVELTPSPAIVLENILGSLDELCLIHPTGVNVAPFLTRCVKLLVTCRNGDNCDDDEEEEDDDTKRHTPTTLHLRRCIVGTLVRLLQVKGGPKHASVLRGASPSVWQLFDVTRCDDLQYVRLLIDLFANLAPTAEEAAKCWTACSDDFRGSVESVVTKDFSASQPRDELHEREHTTLHLAYAFNNDEVSDGNEVFVDSCEVNSTKFLSSLGVQNITWKGLVQMGKQYITLFASDASAPDAEQVSPLDIVYGNAEASVRDHDNANAGDSFLLELIVPPEAIVDKHVLLGNGHSIRAQSSVATAVLTMSIPNDSREDVERIINDRKRSFAVALHASQATRDELGEMSLDTPELREAIISSQQKLPKVSIGIQPSQAANHLALVVKAPEPKKPLPPSNPAPKPALAAQKPKPPSKARQPATAAEMRQEKKPPAQGTKRKAPAPKTKKAAAAAAAAAAATAARKSIPRQAKAKASARMTSENEMSFDGDDNDDDDVTPTPPPPKRSRAAAIAHDDEVRKTLRYGNAAASKGGASKLPDRVKAPPSKKLGKSKNFHEKTLHNKMSKAVLVDSSPGEPPTSPSSLVEEEEEQEDFYAMDVSPGFNNALALVSEDDDDAMGMPISSPEELPARKKMSTSHAKIKAKRGSMRGGNQHNDDEDDDDDVQRHMQEIMANLQRKSKNTSAVSEEIVKLEKRQTERIAHAKKEMRTSSANFTSTIESLRERYSTAVEEIKNRMDKACAYYEQCALTCDERLQKLQDDLSNEIAAAEAQAKKQERIIASGLRACEKKMASDVASLRSRAEDMAKEKKKEVVRGLQQMSKLMLAS</sequence>
<feature type="compositionally biased region" description="Low complexity" evidence="2">
    <location>
        <begin position="595"/>
        <end position="610"/>
    </location>
</feature>
<keyword evidence="4" id="KW-1185">Reference proteome</keyword>
<feature type="compositionally biased region" description="Low complexity" evidence="2">
    <location>
        <begin position="550"/>
        <end position="567"/>
    </location>
</feature>
<protein>
    <submittedName>
        <fullName evidence="3">Uncharacterized protein</fullName>
    </submittedName>
</protein>
<evidence type="ECO:0000256" key="2">
    <source>
        <dbReference type="SAM" id="MobiDB-lite"/>
    </source>
</evidence>
<dbReference type="EMBL" id="BNJQ01000008">
    <property type="protein sequence ID" value="GHP04785.1"/>
    <property type="molecule type" value="Genomic_DNA"/>
</dbReference>
<feature type="region of interest" description="Disordered" evidence="2">
    <location>
        <begin position="535"/>
        <end position="737"/>
    </location>
</feature>